<accession>A0A918W716</accession>
<evidence type="ECO:0000256" key="1">
    <source>
        <dbReference type="ARBA" id="ARBA00022679"/>
    </source>
</evidence>
<dbReference type="Pfam" id="PF00069">
    <property type="entry name" value="Pkinase"/>
    <property type="match status" value="1"/>
</dbReference>
<dbReference type="SUPFAM" id="SSF56436">
    <property type="entry name" value="C-type lectin-like"/>
    <property type="match status" value="1"/>
</dbReference>
<keyword evidence="1" id="KW-0808">Transferase</keyword>
<proteinExistence type="predicted"/>
<keyword evidence="2" id="KW-0547">Nucleotide-binding</keyword>
<organism evidence="6 7">
    <name type="scientific">Cognatilysobacter bugurensis</name>
    <dbReference type="NCBI Taxonomy" id="543356"/>
    <lineage>
        <taxon>Bacteria</taxon>
        <taxon>Pseudomonadati</taxon>
        <taxon>Pseudomonadota</taxon>
        <taxon>Gammaproteobacteria</taxon>
        <taxon>Lysobacterales</taxon>
        <taxon>Lysobacteraceae</taxon>
        <taxon>Cognatilysobacter</taxon>
    </lineage>
</organism>
<evidence type="ECO:0000313" key="7">
    <source>
        <dbReference type="Proteomes" id="UP000646426"/>
    </source>
</evidence>
<dbReference type="PANTHER" id="PTHR43289">
    <property type="entry name" value="MITOGEN-ACTIVATED PROTEIN KINASE KINASE KINASE 20-RELATED"/>
    <property type="match status" value="1"/>
</dbReference>
<evidence type="ECO:0000259" key="5">
    <source>
        <dbReference type="PROSITE" id="PS50011"/>
    </source>
</evidence>
<dbReference type="AlphaFoldDB" id="A0A918W716"/>
<dbReference type="Pfam" id="PF03781">
    <property type="entry name" value="FGE-sulfatase"/>
    <property type="match status" value="1"/>
</dbReference>
<evidence type="ECO:0000313" key="6">
    <source>
        <dbReference type="EMBL" id="GHA75733.1"/>
    </source>
</evidence>
<evidence type="ECO:0000256" key="2">
    <source>
        <dbReference type="ARBA" id="ARBA00022741"/>
    </source>
</evidence>
<dbReference type="Proteomes" id="UP000646426">
    <property type="component" value="Unassembled WGS sequence"/>
</dbReference>
<dbReference type="PROSITE" id="PS50011">
    <property type="entry name" value="PROTEIN_KINASE_DOM"/>
    <property type="match status" value="1"/>
</dbReference>
<dbReference type="InterPro" id="IPR042095">
    <property type="entry name" value="SUMF_sf"/>
</dbReference>
<dbReference type="InterPro" id="IPR011009">
    <property type="entry name" value="Kinase-like_dom_sf"/>
</dbReference>
<dbReference type="PROSITE" id="PS00108">
    <property type="entry name" value="PROTEIN_KINASE_ST"/>
    <property type="match status" value="1"/>
</dbReference>
<dbReference type="InterPro" id="IPR016187">
    <property type="entry name" value="CTDL_fold"/>
</dbReference>
<dbReference type="SMART" id="SM00220">
    <property type="entry name" value="S_TKc"/>
    <property type="match status" value="1"/>
</dbReference>
<dbReference type="GO" id="GO:0004674">
    <property type="term" value="F:protein serine/threonine kinase activity"/>
    <property type="evidence" value="ECO:0007669"/>
    <property type="project" value="TreeGrafter"/>
</dbReference>
<dbReference type="PANTHER" id="PTHR43289:SF6">
    <property type="entry name" value="SERINE_THREONINE-PROTEIN KINASE NEKL-3"/>
    <property type="match status" value="1"/>
</dbReference>
<dbReference type="InterPro" id="IPR008271">
    <property type="entry name" value="Ser/Thr_kinase_AS"/>
</dbReference>
<keyword evidence="3" id="KW-0418">Kinase</keyword>
<comment type="caution">
    <text evidence="6">The sequence shown here is derived from an EMBL/GenBank/DDBJ whole genome shotgun (WGS) entry which is preliminary data.</text>
</comment>
<keyword evidence="7" id="KW-1185">Reference proteome</keyword>
<gene>
    <name evidence="6" type="ORF">GCM10007067_11150</name>
</gene>
<feature type="domain" description="Protein kinase" evidence="5">
    <location>
        <begin position="35"/>
        <end position="303"/>
    </location>
</feature>
<dbReference type="Gene3D" id="1.10.510.10">
    <property type="entry name" value="Transferase(Phosphotransferase) domain 1"/>
    <property type="match status" value="1"/>
</dbReference>
<protein>
    <recommendedName>
        <fullName evidence="5">Protein kinase domain-containing protein</fullName>
    </recommendedName>
</protein>
<name>A0A918W716_9GAMM</name>
<keyword evidence="4" id="KW-0067">ATP-binding</keyword>
<evidence type="ECO:0000256" key="3">
    <source>
        <dbReference type="ARBA" id="ARBA00022777"/>
    </source>
</evidence>
<dbReference type="Gene3D" id="3.90.1580.10">
    <property type="entry name" value="paralog of FGE (formylglycine-generating enzyme)"/>
    <property type="match status" value="1"/>
</dbReference>
<dbReference type="CDD" id="cd14014">
    <property type="entry name" value="STKc_PknB_like"/>
    <property type="match status" value="1"/>
</dbReference>
<reference evidence="6" key="2">
    <citation type="submission" date="2020-09" db="EMBL/GenBank/DDBJ databases">
        <authorList>
            <person name="Sun Q."/>
            <person name="Kim S."/>
        </authorList>
    </citation>
    <scope>NUCLEOTIDE SEQUENCE</scope>
    <source>
        <strain evidence="6">KCTC 23077</strain>
    </source>
</reference>
<dbReference type="Gene3D" id="3.30.200.20">
    <property type="entry name" value="Phosphorylase Kinase, domain 1"/>
    <property type="match status" value="1"/>
</dbReference>
<reference evidence="6" key="1">
    <citation type="journal article" date="2014" name="Int. J. Syst. Evol. Microbiol.">
        <title>Complete genome sequence of Corynebacterium casei LMG S-19264T (=DSM 44701T), isolated from a smear-ripened cheese.</title>
        <authorList>
            <consortium name="US DOE Joint Genome Institute (JGI-PGF)"/>
            <person name="Walter F."/>
            <person name="Albersmeier A."/>
            <person name="Kalinowski J."/>
            <person name="Ruckert C."/>
        </authorList>
    </citation>
    <scope>NUCLEOTIDE SEQUENCE</scope>
    <source>
        <strain evidence="6">KCTC 23077</strain>
    </source>
</reference>
<evidence type="ECO:0000256" key="4">
    <source>
        <dbReference type="ARBA" id="ARBA00022840"/>
    </source>
</evidence>
<dbReference type="InterPro" id="IPR005532">
    <property type="entry name" value="SUMF_dom"/>
</dbReference>
<dbReference type="EMBL" id="BMYD01000001">
    <property type="protein sequence ID" value="GHA75733.1"/>
    <property type="molecule type" value="Genomic_DNA"/>
</dbReference>
<dbReference type="InterPro" id="IPR000719">
    <property type="entry name" value="Prot_kinase_dom"/>
</dbReference>
<dbReference type="GO" id="GO:0005524">
    <property type="term" value="F:ATP binding"/>
    <property type="evidence" value="ECO:0007669"/>
    <property type="project" value="UniProtKB-KW"/>
</dbReference>
<sequence length="693" mass="76839">MLVSDVILGTFEESCMPVHTPRDPAPAPLPEISGYRLLRLVNHGGMSTVYLGEQLALSREVAIKVMMPQALADEVSRRRFENEVRTIARLEHPNIVRIHELGRTRDGLPYYTMPYLARGHLGLRSFVDEHGVPDETKVREIAHSLFAALEYAHSRGVVHRDVKVENVLFDDAERPLLADFGIALRRGFGPRVTAAGMAVGSTAYMAPEQARGEEVDGRADLYSLGVVIWELLTGHLPYQAADALSMAVMHAQDPIPKLPPHLRHWQRFMLRALAKDPAQRFQTAAEMRAAMDAVRVRRAPAWLLRARERAKVLRGHRTAQALAAAAVVGAIVVTVGTSVGLFQRSTGGDFYRADRPDAVAPAVTVKPDATTAMLEPLPEAALQRTLQRGKEQLAQRRLTTPEGDNAYSTAVEAWHIDPTNPDVQALIASVTDALAEQLVRSLGEGKDERARDYYTRARDLARQTGGAGAEALERLQERTEQSLQARMENALDRYDRDAAQSTARLARQLGMGDEAKRYAAQAAKLPKPGQTMPGDPSRGVFREDEDGAFVISRRPVDRGDYQRFVAATNRPPTLCRERASPLRVLRPRNWTSPGFEQGPSDPVVCVSMADAEAYARWHGTQTGHRYRLPNATEARQVASEIGGRDVSLWLRDCGRTCVQRQVGGPSWRSKELLRPLDADRGYDDVGFRLVREL</sequence>
<dbReference type="SUPFAM" id="SSF56112">
    <property type="entry name" value="Protein kinase-like (PK-like)"/>
    <property type="match status" value="1"/>
</dbReference>